<name>A0A4Q9EK73_9GAMM</name>
<dbReference type="Gene3D" id="2.40.128.130">
    <property type="entry name" value="Autotransporter beta-domain"/>
    <property type="match status" value="1"/>
</dbReference>
<dbReference type="PROSITE" id="PS51208">
    <property type="entry name" value="AUTOTRANSPORTER"/>
    <property type="match status" value="1"/>
</dbReference>
<dbReference type="SUPFAM" id="SSF103515">
    <property type="entry name" value="Autotransporter"/>
    <property type="match status" value="1"/>
</dbReference>
<dbReference type="NCBIfam" id="TIGR02601">
    <property type="entry name" value="autotrns_rpt"/>
    <property type="match status" value="2"/>
</dbReference>
<dbReference type="Pfam" id="PF18883">
    <property type="entry name" value="AC_1"/>
    <property type="match status" value="1"/>
</dbReference>
<dbReference type="InterPro" id="IPR011050">
    <property type="entry name" value="Pectin_lyase_fold/virulence"/>
</dbReference>
<feature type="domain" description="Autotransporter" evidence="4">
    <location>
        <begin position="1357"/>
        <end position="1639"/>
    </location>
</feature>
<evidence type="ECO:0000259" key="4">
    <source>
        <dbReference type="PROSITE" id="PS51208"/>
    </source>
</evidence>
<dbReference type="GO" id="GO:0019867">
    <property type="term" value="C:outer membrane"/>
    <property type="evidence" value="ECO:0007669"/>
    <property type="project" value="InterPro"/>
</dbReference>
<sequence>MNRSYNIVWNAARNMYMVAAEFVHSGGVRRQVRIATIALGALLSANAYSNVIGPQSGASITIDDNVSIESYDGVTGIDSTTAGGSGVQINGGAHVLVEGGSGSLIGVQLDNGTNNDLGSGSSITVDNTNTESPVNITGLLVGNQQSNTAITADHLQITINPTNSETAYGFQDAGQGGSTDLGQGSSISVANSGMNAYGVYLANGSGDFNMDDGTIWVGYPEYGVAQNLTVGIYSSGDASVNLGSNTDVLAYGNSNVTGISIGNSGSLNADNLSITVNGLTGMENGLELGNNSHADIGTGGSLYADGSGSLVQGITVNGGSSFTADNFYITVLTTNTNSPSGRGILLNGNGASADLGSDSTVEMSGFYDGSGIDLMTGSGTFSADNLTVDVSGNRVYGIQEDGGSMNLGVGSTISATGTAETIWVNGGDFTASGLTVNTAQSTGINAQGGSDNVVVSVGEDSVVDGRNVGADGSTNGISATYAGFGSGTTTFNFNGSAANRNEIYAVNGYGASSQFSGQTMNISNADITMSGDGKSRGLWAIGDNDMGSGGVINGDNLTIDMTAAGANSVGVEVQQGGIVNLTGNTTITTDGGVAIRNAYTTDSKGTFEPGGTITGSGNMTIEGDIVSDGWGSIDLTMDAQSNFTGATSVNADITDLDPDAYSTLNLTLANQAQWTVTDDSSLTDLTNDGKVVLASDMENGTYSTLDADTITLQDNSELDVDYAAAQASQGGTPLITGGTITLDGDLKVSDSEVSDLSDLTSDQQLSQGKIVLIDADSAINGNFSSLSMDSADQPDYLAFSGQINPNDDTQYLLGAGLSWYADSASTVSTTAAHGTFTLDAGKSFEVTSALVDVAPDATTGWDGKTLTKKGDGTLILSGDNSYSGGTDIDDGELLATNVNALGTGDIDNSGQLTLDANSTFNLTQNITTESGGVTQIDQGSTLTVNTLTQEDGSSLNVYLDLSSTQPVITAQQANLDGVLNITGVADDPNHQYTGSVTVIDAAQDITGDFDSLTIAGAPASQVDFINVEGRVDSADSTNYDLTFGLTWYADRYNSTVPADGTFTLADAGQNFTLGAVLEDVAPNSDSGWDGKTLTKKGDGTLILDAVNTYSGATNVEEGALWLDPNAVIGVAGSQQLVDVAQGAAFGGDNATVNGNVENSGSLYFDNTLTVNGDVTNSGAIISGSGAIPLPATQLTDSGQPDNTLVINGDYTGNGGSLTLNTYLGDDSSPTDKLVVNGNTSGDTTLYINQSGGEGAQTTDGIEVVQVNGTSDGVFTQGNQVQAGLYEYRLYQDSGDGDWYLRSQSTSPTPPDPDDGGDGGDTPVTPQYRADIGAYLGNQWMARSLQMQTLYDREGSQYHNDDGSVWARFKAGSADSQAASGNVDIDNNYSQFQLGGDILTWGNGAQSLTVGLMGSYINADTDSTGNRGADGSRFSASGNVDGYNLGVYATWFADAQSHSGMYVDSWYQYGTFNNSVDDGDVGSENYDSTANAVSLETGYRYDITLSNNNAVSLTPQAQVTWQNYQADSVTDNSGTRINGQNGDSWTSRMGLRVDGKLHKSQNSVIQPFMEANWLHTSDDTSVSFDSNDVKQDIPADRAELKAGIQTNINQQWSVTAQVAGQKGSNDYDDLNGSLNVRYSW</sequence>
<dbReference type="InterPro" id="IPR012332">
    <property type="entry name" value="Autotransporter_pectin_lyase_C"/>
</dbReference>
<gene>
    <name evidence="5" type="ORF">EYY89_18530</name>
</gene>
<dbReference type="InterPro" id="IPR043990">
    <property type="entry name" value="AC_1"/>
</dbReference>
<dbReference type="Pfam" id="PF03797">
    <property type="entry name" value="Autotransporter"/>
    <property type="match status" value="1"/>
</dbReference>
<dbReference type="RefSeq" id="WP_130960335.1">
    <property type="nucleotide sequence ID" value="NZ_SITD01000064.1"/>
</dbReference>
<evidence type="ECO:0000256" key="3">
    <source>
        <dbReference type="SAM" id="MobiDB-lite"/>
    </source>
</evidence>
<dbReference type="InterPro" id="IPR024973">
    <property type="entry name" value="ESPR"/>
</dbReference>
<dbReference type="Pfam" id="PF13018">
    <property type="entry name" value="ESPR"/>
    <property type="match status" value="1"/>
</dbReference>
<dbReference type="InterPro" id="IPR051551">
    <property type="entry name" value="Autotransporter_adhesion"/>
</dbReference>
<dbReference type="EMBL" id="SITD01000064">
    <property type="protein sequence ID" value="TBM23100.1"/>
    <property type="molecule type" value="Genomic_DNA"/>
</dbReference>
<dbReference type="Gene3D" id="2.160.20.20">
    <property type="match status" value="2"/>
</dbReference>
<comment type="caution">
    <text evidence="5">The sequence shown here is derived from an EMBL/GenBank/DDBJ whole genome shotgun (WGS) entry which is preliminary data.</text>
</comment>
<organism evidence="5 6">
    <name type="scientific">Hafnia paralvei</name>
    <dbReference type="NCBI Taxonomy" id="546367"/>
    <lineage>
        <taxon>Bacteria</taxon>
        <taxon>Pseudomonadati</taxon>
        <taxon>Pseudomonadota</taxon>
        <taxon>Gammaproteobacteria</taxon>
        <taxon>Enterobacterales</taxon>
        <taxon>Hafniaceae</taxon>
        <taxon>Hafnia</taxon>
    </lineage>
</organism>
<feature type="region of interest" description="Disordered" evidence="3">
    <location>
        <begin position="1296"/>
        <end position="1326"/>
    </location>
</feature>
<proteinExistence type="predicted"/>
<evidence type="ECO:0000313" key="6">
    <source>
        <dbReference type="Proteomes" id="UP000293380"/>
    </source>
</evidence>
<dbReference type="PANTHER" id="PTHR35037:SF3">
    <property type="entry name" value="C-TERMINAL REGION OF AIDA-LIKE PROTEIN"/>
    <property type="match status" value="1"/>
</dbReference>
<evidence type="ECO:0000256" key="2">
    <source>
        <dbReference type="ARBA" id="ARBA00023026"/>
    </source>
</evidence>
<dbReference type="InterPro" id="IPR006315">
    <property type="entry name" value="OM_autotransptr_brl_dom"/>
</dbReference>
<dbReference type="Proteomes" id="UP000293380">
    <property type="component" value="Unassembled WGS sequence"/>
</dbReference>
<evidence type="ECO:0000256" key="1">
    <source>
        <dbReference type="ARBA" id="ARBA00022729"/>
    </source>
</evidence>
<dbReference type="NCBIfam" id="TIGR01414">
    <property type="entry name" value="autotrans_barl"/>
    <property type="match status" value="1"/>
</dbReference>
<protein>
    <submittedName>
        <fullName evidence="5">Autotransporter outer membrane beta-barrel domain-containing protein</fullName>
    </submittedName>
</protein>
<dbReference type="Pfam" id="PF12951">
    <property type="entry name" value="PATR"/>
    <property type="match status" value="2"/>
</dbReference>
<keyword evidence="1" id="KW-0732">Signal</keyword>
<dbReference type="SMART" id="SM00869">
    <property type="entry name" value="Autotransporter"/>
    <property type="match status" value="1"/>
</dbReference>
<dbReference type="InterPro" id="IPR005546">
    <property type="entry name" value="Autotransporte_beta"/>
</dbReference>
<keyword evidence="2" id="KW-0843">Virulence</keyword>
<dbReference type="InterPro" id="IPR036709">
    <property type="entry name" value="Autotransporte_beta_dom_sf"/>
</dbReference>
<evidence type="ECO:0000313" key="5">
    <source>
        <dbReference type="EMBL" id="TBM23100.1"/>
    </source>
</evidence>
<accession>A0A4Q9EK73</accession>
<dbReference type="SUPFAM" id="SSF51126">
    <property type="entry name" value="Pectin lyase-like"/>
    <property type="match status" value="3"/>
</dbReference>
<dbReference type="InterPro" id="IPR013425">
    <property type="entry name" value="Autotrns_rpt"/>
</dbReference>
<dbReference type="PANTHER" id="PTHR35037">
    <property type="entry name" value="C-TERMINAL REGION OF AIDA-LIKE PROTEIN"/>
    <property type="match status" value="1"/>
</dbReference>
<reference evidence="5 6" key="1">
    <citation type="submission" date="2019-02" db="EMBL/GenBank/DDBJ databases">
        <title>Comparative genomic analysis of the Hafnia genus genomes.</title>
        <authorList>
            <person name="Zhiqiu Y."/>
            <person name="Chao Y."/>
            <person name="Yuhui D."/>
            <person name="Di H."/>
            <person name="Bin L."/>
        </authorList>
    </citation>
    <scope>NUCLEOTIDE SEQUENCE [LARGE SCALE GENOMIC DNA]</scope>
    <source>
        <strain evidence="5 6">PCM_1194</strain>
    </source>
</reference>
<dbReference type="CDD" id="cd01344">
    <property type="entry name" value="PL2_Passenger_AT"/>
    <property type="match status" value="1"/>
</dbReference>